<gene>
    <name evidence="13" type="primary">tsaE</name>
    <name evidence="13" type="ORF">ABFY20_16370</name>
</gene>
<comment type="similarity">
    <text evidence="2">Belongs to the TsaE family.</text>
</comment>
<evidence type="ECO:0000256" key="6">
    <source>
        <dbReference type="ARBA" id="ARBA00022723"/>
    </source>
</evidence>
<dbReference type="GO" id="GO:0046872">
    <property type="term" value="F:metal ion binding"/>
    <property type="evidence" value="ECO:0007669"/>
    <property type="project" value="UniProtKB-KW"/>
</dbReference>
<evidence type="ECO:0000256" key="11">
    <source>
        <dbReference type="ARBA" id="ARBA00032441"/>
    </source>
</evidence>
<dbReference type="PANTHER" id="PTHR33540:SF2">
    <property type="entry name" value="TRNA THREONYLCARBAMOYLADENOSINE BIOSYNTHESIS PROTEIN TSAE"/>
    <property type="match status" value="1"/>
</dbReference>
<evidence type="ECO:0000256" key="9">
    <source>
        <dbReference type="ARBA" id="ARBA00022842"/>
    </source>
</evidence>
<feature type="region of interest" description="Disordered" evidence="12">
    <location>
        <begin position="114"/>
        <end position="145"/>
    </location>
</feature>
<dbReference type="AlphaFoldDB" id="A0AB39BLQ7"/>
<keyword evidence="9" id="KW-0460">Magnesium</keyword>
<evidence type="ECO:0000256" key="1">
    <source>
        <dbReference type="ARBA" id="ARBA00004496"/>
    </source>
</evidence>
<keyword evidence="4" id="KW-0963">Cytoplasm</keyword>
<sequence length="145" mass="15096">MHALGLRVAAVLGAGDVVVLTGDLGAGKTTFTRGLGEGLGVRGPVTSPTFVLARTHPSLVGGPALVHVDAYRLANALELDDLDIDFARSVVVVEWGRGLVEALTDSALSIEINRPHGGGTEAIDTDDAPVEPRQVRLEGTGPRWN</sequence>
<evidence type="ECO:0000256" key="7">
    <source>
        <dbReference type="ARBA" id="ARBA00022741"/>
    </source>
</evidence>
<name>A0AB39BLQ7_9MICO</name>
<evidence type="ECO:0000256" key="2">
    <source>
        <dbReference type="ARBA" id="ARBA00007599"/>
    </source>
</evidence>
<dbReference type="GO" id="GO:0002949">
    <property type="term" value="P:tRNA threonylcarbamoyladenosine modification"/>
    <property type="evidence" value="ECO:0007669"/>
    <property type="project" value="InterPro"/>
</dbReference>
<evidence type="ECO:0000256" key="12">
    <source>
        <dbReference type="SAM" id="MobiDB-lite"/>
    </source>
</evidence>
<dbReference type="RefSeq" id="WP_368499812.1">
    <property type="nucleotide sequence ID" value="NZ_CP162511.1"/>
</dbReference>
<reference evidence="13" key="1">
    <citation type="submission" date="2024-05" db="EMBL/GenBank/DDBJ databases">
        <title>Herbiconiux sp. A18JL235.</title>
        <authorList>
            <person name="Zhang G."/>
        </authorList>
    </citation>
    <scope>NUCLEOTIDE SEQUENCE</scope>
    <source>
        <strain evidence="13">A18JL235</strain>
    </source>
</reference>
<dbReference type="Pfam" id="PF02367">
    <property type="entry name" value="TsaE"/>
    <property type="match status" value="1"/>
</dbReference>
<dbReference type="Gene3D" id="3.40.50.300">
    <property type="entry name" value="P-loop containing nucleotide triphosphate hydrolases"/>
    <property type="match status" value="1"/>
</dbReference>
<proteinExistence type="inferred from homology"/>
<organism evidence="13">
    <name type="scientific">Herbiconiux sp. A18JL235</name>
    <dbReference type="NCBI Taxonomy" id="3152363"/>
    <lineage>
        <taxon>Bacteria</taxon>
        <taxon>Bacillati</taxon>
        <taxon>Actinomycetota</taxon>
        <taxon>Actinomycetes</taxon>
        <taxon>Micrococcales</taxon>
        <taxon>Microbacteriaceae</taxon>
        <taxon>Herbiconiux</taxon>
    </lineage>
</organism>
<evidence type="ECO:0000256" key="10">
    <source>
        <dbReference type="ARBA" id="ARBA00024908"/>
    </source>
</evidence>
<evidence type="ECO:0000256" key="5">
    <source>
        <dbReference type="ARBA" id="ARBA00022694"/>
    </source>
</evidence>
<protein>
    <recommendedName>
        <fullName evidence="3">tRNA threonylcarbamoyladenosine biosynthesis protein TsaE</fullName>
    </recommendedName>
    <alternativeName>
        <fullName evidence="11">t(6)A37 threonylcarbamoyladenosine biosynthesis protein TsaE</fullName>
    </alternativeName>
</protein>
<evidence type="ECO:0000256" key="3">
    <source>
        <dbReference type="ARBA" id="ARBA00019010"/>
    </source>
</evidence>
<evidence type="ECO:0000256" key="4">
    <source>
        <dbReference type="ARBA" id="ARBA00022490"/>
    </source>
</evidence>
<evidence type="ECO:0000256" key="8">
    <source>
        <dbReference type="ARBA" id="ARBA00022840"/>
    </source>
</evidence>
<keyword evidence="6" id="KW-0479">Metal-binding</keyword>
<dbReference type="GO" id="GO:0005737">
    <property type="term" value="C:cytoplasm"/>
    <property type="evidence" value="ECO:0007669"/>
    <property type="project" value="UniProtKB-SubCell"/>
</dbReference>
<keyword evidence="7" id="KW-0547">Nucleotide-binding</keyword>
<dbReference type="PANTHER" id="PTHR33540">
    <property type="entry name" value="TRNA THREONYLCARBAMOYLADENOSINE BIOSYNTHESIS PROTEIN TSAE"/>
    <property type="match status" value="1"/>
</dbReference>
<comment type="function">
    <text evidence="10">Required for the formation of a threonylcarbamoyl group on adenosine at position 37 (t(6)A37) in tRNAs that read codons beginning with adenine. Is involved in the transfer of the threonylcarbamoyl moiety of threonylcarbamoyl-AMP (TC-AMP) to the N6 group of A37, together with TsaD and TsaB. TsaE seems to play an indirect role in the t(6)A biosynthesis pathway, possibly in regulating the core enzymatic function of TsaD.</text>
</comment>
<dbReference type="NCBIfam" id="TIGR00150">
    <property type="entry name" value="T6A_YjeE"/>
    <property type="match status" value="1"/>
</dbReference>
<accession>A0AB39BLQ7</accession>
<dbReference type="SUPFAM" id="SSF52540">
    <property type="entry name" value="P-loop containing nucleoside triphosphate hydrolases"/>
    <property type="match status" value="1"/>
</dbReference>
<keyword evidence="5" id="KW-0819">tRNA processing</keyword>
<dbReference type="InterPro" id="IPR003442">
    <property type="entry name" value="T6A_TsaE"/>
</dbReference>
<dbReference type="EMBL" id="CP162511">
    <property type="protein sequence ID" value="XDI07444.1"/>
    <property type="molecule type" value="Genomic_DNA"/>
</dbReference>
<dbReference type="GO" id="GO:0005524">
    <property type="term" value="F:ATP binding"/>
    <property type="evidence" value="ECO:0007669"/>
    <property type="project" value="UniProtKB-KW"/>
</dbReference>
<dbReference type="InterPro" id="IPR027417">
    <property type="entry name" value="P-loop_NTPase"/>
</dbReference>
<evidence type="ECO:0000313" key="13">
    <source>
        <dbReference type="EMBL" id="XDI07444.1"/>
    </source>
</evidence>
<comment type="subcellular location">
    <subcellularLocation>
        <location evidence="1">Cytoplasm</location>
    </subcellularLocation>
</comment>
<keyword evidence="8" id="KW-0067">ATP-binding</keyword>